<gene>
    <name evidence="1" type="ORF">BLNAU_132</name>
</gene>
<evidence type="ECO:0000313" key="2">
    <source>
        <dbReference type="Proteomes" id="UP001281761"/>
    </source>
</evidence>
<proteinExistence type="predicted"/>
<dbReference type="Proteomes" id="UP001281761">
    <property type="component" value="Unassembled WGS sequence"/>
</dbReference>
<protein>
    <submittedName>
        <fullName evidence="1">Uncharacterized protein</fullName>
    </submittedName>
</protein>
<dbReference type="EMBL" id="JARBJD010000001">
    <property type="protein sequence ID" value="KAK2964832.1"/>
    <property type="molecule type" value="Genomic_DNA"/>
</dbReference>
<evidence type="ECO:0000313" key="1">
    <source>
        <dbReference type="EMBL" id="KAK2964832.1"/>
    </source>
</evidence>
<reference evidence="1 2" key="1">
    <citation type="journal article" date="2022" name="bioRxiv">
        <title>Genomics of Preaxostyla Flagellates Illuminates Evolutionary Transitions and the Path Towards Mitochondrial Loss.</title>
        <authorList>
            <person name="Novak L.V.F."/>
            <person name="Treitli S.C."/>
            <person name="Pyrih J."/>
            <person name="Halakuc P."/>
            <person name="Pipaliya S.V."/>
            <person name="Vacek V."/>
            <person name="Brzon O."/>
            <person name="Soukal P."/>
            <person name="Eme L."/>
            <person name="Dacks J.B."/>
            <person name="Karnkowska A."/>
            <person name="Elias M."/>
            <person name="Hampl V."/>
        </authorList>
    </citation>
    <scope>NUCLEOTIDE SEQUENCE [LARGE SCALE GENOMIC DNA]</scope>
    <source>
        <strain evidence="1">NAU3</strain>
        <tissue evidence="1">Gut</tissue>
    </source>
</reference>
<organism evidence="1 2">
    <name type="scientific">Blattamonas nauphoetae</name>
    <dbReference type="NCBI Taxonomy" id="2049346"/>
    <lineage>
        <taxon>Eukaryota</taxon>
        <taxon>Metamonada</taxon>
        <taxon>Preaxostyla</taxon>
        <taxon>Oxymonadida</taxon>
        <taxon>Blattamonas</taxon>
    </lineage>
</organism>
<comment type="caution">
    <text evidence="1">The sequence shown here is derived from an EMBL/GenBank/DDBJ whole genome shotgun (WGS) entry which is preliminary data.</text>
</comment>
<accession>A0ABQ9YM65</accession>
<keyword evidence="2" id="KW-1185">Reference proteome</keyword>
<name>A0ABQ9YM65_9EUKA</name>
<sequence>MDIPPEKSLEQHNAPVRKPRKADLVLRRLPVTEEPKPIIVIPQQPPTLDIHVPDLSEIPRQIVWDDIFEKDSFRALNDSKISEETKKELNNLHQFTHSSDKTQELPAAFDSILSVIQRKISSMMKDTENKRLHYFNVNHQLDDVNHLLQTRLQTQTEGRKNRTELVSRTTELLRSYTSLDDEISFGAAAEPPF</sequence>